<sequence length="603" mass="67607">MNPTSSIFPLPSQIGSAKGAEKVDGMYPYFTSFRAGDDERFWFYNKMHFPEPMPAFDAITAEGAYSGLGAMTTRMFAIPTSKGIEHRIVNGRIYISANSVTDPEEIGRRVGEFEKRAFFYFGNWERLYGEWHTRMKDLIAAMAAIEVPGLYEFDDAESVLGGRGYSDGALLLKSYDKALEDYFMMWQYHSEFLILGYGAYLTFFEFCKKAFPEIEDRTIANMVAGVDSLMFKPDDELKVLARLSVQLGLDDVLASGCTPEEVLAAMKQRGDAGAQWLTKYDEIRDPWFNTSSGDGFYHHHRSWNDDLRIPFSALANYVAQLKAGHSLERPTEQLKAQREQIIGEYRSYLDTDQDRGTFDQMLGLAHMVFPYVEDHKFYCEHWLTNVFFNKIREFGALLCKNDLIQDQEDIFHLNRGEIREVLSDLRLTWSVGGKPAAGERWSDIIATRKQGMLELVDWDAPEALGPIPEAINDPMVVMLWGVTTKTVQAWLSRTDSDMELCGFGASPGVVEGTARVIQSVADINKLQDGDILVCPVTTPSWAPIFGRIKAAVSDIGGTMSHAAIVAREYGLPAVVGTGSGTRRIKDGQRIRVDGSTGRVTILN</sequence>
<feature type="domain" description="PEP-utilising enzyme mobile" evidence="1">
    <location>
        <begin position="527"/>
        <end position="597"/>
    </location>
</feature>
<evidence type="ECO:0000313" key="3">
    <source>
        <dbReference type="Proteomes" id="UP000035017"/>
    </source>
</evidence>
<reference evidence="2 3" key="1">
    <citation type="submission" date="2014-12" db="EMBL/GenBank/DDBJ databases">
        <title>16Stimator: statistical estimation of ribosomal gene copy numbers from draft genome assemblies.</title>
        <authorList>
            <person name="Perisin M.A."/>
            <person name="Vetter M."/>
            <person name="Gilbert J.A."/>
            <person name="Bergelson J."/>
        </authorList>
    </citation>
    <scope>NUCLEOTIDE SEQUENCE [LARGE SCALE GENOMIC DNA]</scope>
    <source>
        <strain evidence="2 3">MEJ076</strain>
    </source>
</reference>
<dbReference type="InterPro" id="IPR051549">
    <property type="entry name" value="PEP_Utilizing_Enz"/>
</dbReference>
<dbReference type="Pfam" id="PF00391">
    <property type="entry name" value="PEP-utilizers"/>
    <property type="match status" value="1"/>
</dbReference>
<dbReference type="PANTHER" id="PTHR43615">
    <property type="entry name" value="PHOSPHOENOLPYRUVATE SYNTHASE-RELATED"/>
    <property type="match status" value="1"/>
</dbReference>
<dbReference type="PANTHER" id="PTHR43615:SF1">
    <property type="entry name" value="PPDK_N DOMAIN-CONTAINING PROTEIN"/>
    <property type="match status" value="1"/>
</dbReference>
<dbReference type="EMBL" id="JXQV01000021">
    <property type="protein sequence ID" value="KIQ00354.1"/>
    <property type="molecule type" value="Genomic_DNA"/>
</dbReference>
<protein>
    <submittedName>
        <fullName evidence="2">PEP-utilizing protein mobile subunit</fullName>
    </submittedName>
</protein>
<dbReference type="SUPFAM" id="SSF52009">
    <property type="entry name" value="Phosphohistidine domain"/>
    <property type="match status" value="1"/>
</dbReference>
<proteinExistence type="predicted"/>
<accession>A0A0D0JXG6</accession>
<dbReference type="InterPro" id="IPR036637">
    <property type="entry name" value="Phosphohistidine_dom_sf"/>
</dbReference>
<organism evidence="2 3">
    <name type="scientific">Agrobacterium tumefaciens</name>
    <dbReference type="NCBI Taxonomy" id="358"/>
    <lineage>
        <taxon>Bacteria</taxon>
        <taxon>Pseudomonadati</taxon>
        <taxon>Pseudomonadota</taxon>
        <taxon>Alphaproteobacteria</taxon>
        <taxon>Hyphomicrobiales</taxon>
        <taxon>Rhizobiaceae</taxon>
        <taxon>Rhizobium/Agrobacterium group</taxon>
        <taxon>Agrobacterium</taxon>
        <taxon>Agrobacterium tumefaciens complex</taxon>
    </lineage>
</organism>
<dbReference type="InterPro" id="IPR008279">
    <property type="entry name" value="PEP-util_enz_mobile_dom"/>
</dbReference>
<dbReference type="NCBIfam" id="NF006153">
    <property type="entry name" value="PRK08296.1-5"/>
    <property type="match status" value="1"/>
</dbReference>
<dbReference type="GO" id="GO:0016772">
    <property type="term" value="F:transferase activity, transferring phosphorus-containing groups"/>
    <property type="evidence" value="ECO:0007669"/>
    <property type="project" value="InterPro"/>
</dbReference>
<dbReference type="Proteomes" id="UP000035017">
    <property type="component" value="Unassembled WGS sequence"/>
</dbReference>
<dbReference type="NCBIfam" id="NF006151">
    <property type="entry name" value="PRK08296.1-3"/>
    <property type="match status" value="1"/>
</dbReference>
<dbReference type="AlphaFoldDB" id="A0A0D0JXG6"/>
<evidence type="ECO:0000259" key="1">
    <source>
        <dbReference type="Pfam" id="PF00391"/>
    </source>
</evidence>
<gene>
    <name evidence="2" type="ORF">RU07_17530</name>
</gene>
<dbReference type="Gene3D" id="3.50.30.10">
    <property type="entry name" value="Phosphohistidine domain"/>
    <property type="match status" value="1"/>
</dbReference>
<dbReference type="OrthoDB" id="9765468at2"/>
<comment type="caution">
    <text evidence="2">The sequence shown here is derived from an EMBL/GenBank/DDBJ whole genome shotgun (WGS) entry which is preliminary data.</text>
</comment>
<evidence type="ECO:0000313" key="2">
    <source>
        <dbReference type="EMBL" id="KIQ00354.1"/>
    </source>
</evidence>
<name>A0A0D0JXG6_AGRTU</name>